<gene>
    <name evidence="9" type="ORF">NEMVEDRAFT_v1g208988</name>
</gene>
<comment type="subcellular location">
    <subcellularLocation>
        <location evidence="1">Mitochondrion</location>
    </subcellularLocation>
</comment>
<dbReference type="PANTHER" id="PTHR15889">
    <property type="entry name" value="MITOCHONDRIAL RIBOSOMAL PROTEIN L37"/>
    <property type="match status" value="1"/>
</dbReference>
<keyword evidence="5" id="KW-0687">Ribonucleoprotein</keyword>
<evidence type="ECO:0000313" key="10">
    <source>
        <dbReference type="Proteomes" id="UP000001593"/>
    </source>
</evidence>
<dbReference type="OrthoDB" id="5835618at2759"/>
<comment type="similarity">
    <text evidence="6">Belongs to the mitochondrion-specific ribosomal protein mL37 family.</text>
</comment>
<sequence length="382" mass="43497">MSALGALAPRLLGNTTKRYLPPCLTRFFQTLVDENPSEPIPASNPVRGEFAPKAFIILPEHQSRDLEQNLWLTKTAIQQSLPLRLGNAQLEIPETALRDFSHSFLDSLRQKFGFQREEFRRRSLIEEELNLGVLLEVLRSCMSYMSCAGSRYSHLRESFLDRNPQIITHWSRGGSCFQVKTKPSYVLWTRYPVELFSYELDTTLDTAIPGPYKPNALDVYAHKYVPLKNVPGCVNRQQSLYPYCHTMLLTCVNQSATQMQSNGILNMFSLLLSHALDDGRVFGSELSSPIATKCIVTDGTKYIFMCYQLNTLNFGKKKKDNSIKNMVWMTDAIQLFKKKSHTNHRKKTLILESVAPSHKLPGFNEGMLRTLISFLCDSNANQ</sequence>
<dbReference type="GO" id="GO:0003735">
    <property type="term" value="F:structural constituent of ribosome"/>
    <property type="evidence" value="ECO:0007669"/>
    <property type="project" value="InterPro"/>
</dbReference>
<dbReference type="Pfam" id="PF07147">
    <property type="entry name" value="PDCD9"/>
    <property type="match status" value="1"/>
</dbReference>
<dbReference type="PhylomeDB" id="A7S9U2"/>
<organism evidence="9 10">
    <name type="scientific">Nematostella vectensis</name>
    <name type="common">Starlet sea anemone</name>
    <dbReference type="NCBI Taxonomy" id="45351"/>
    <lineage>
        <taxon>Eukaryota</taxon>
        <taxon>Metazoa</taxon>
        <taxon>Cnidaria</taxon>
        <taxon>Anthozoa</taxon>
        <taxon>Hexacorallia</taxon>
        <taxon>Actiniaria</taxon>
        <taxon>Edwardsiidae</taxon>
        <taxon>Nematostella</taxon>
    </lineage>
</organism>
<dbReference type="InParanoid" id="A7S9U2"/>
<dbReference type="AlphaFoldDB" id="A7S9U2"/>
<evidence type="ECO:0000256" key="5">
    <source>
        <dbReference type="ARBA" id="ARBA00023274"/>
    </source>
</evidence>
<dbReference type="GO" id="GO:0006412">
    <property type="term" value="P:translation"/>
    <property type="evidence" value="ECO:0007669"/>
    <property type="project" value="InterPro"/>
</dbReference>
<dbReference type="GO" id="GO:0005840">
    <property type="term" value="C:ribosome"/>
    <property type="evidence" value="ECO:0007669"/>
    <property type="project" value="UniProtKB-KW"/>
</dbReference>
<dbReference type="Proteomes" id="UP000001593">
    <property type="component" value="Unassembled WGS sequence"/>
</dbReference>
<keyword evidence="4" id="KW-0496">Mitochondrion</keyword>
<evidence type="ECO:0000256" key="3">
    <source>
        <dbReference type="ARBA" id="ARBA00022980"/>
    </source>
</evidence>
<dbReference type="KEGG" id="nve:5511195"/>
<keyword evidence="10" id="KW-1185">Reference proteome</keyword>
<evidence type="ECO:0000256" key="2">
    <source>
        <dbReference type="ARBA" id="ARBA00022946"/>
    </source>
</evidence>
<dbReference type="InterPro" id="IPR052482">
    <property type="entry name" value="mtLSU_mL37"/>
</dbReference>
<name>A7S9U2_NEMVE</name>
<proteinExistence type="inferred from homology"/>
<dbReference type="PANTHER" id="PTHR15889:SF2">
    <property type="entry name" value="LARGE RIBOSOMAL SUBUNIT PROTEIN ML37"/>
    <property type="match status" value="1"/>
</dbReference>
<dbReference type="GO" id="GO:1990904">
    <property type="term" value="C:ribonucleoprotein complex"/>
    <property type="evidence" value="ECO:0007669"/>
    <property type="project" value="UniProtKB-KW"/>
</dbReference>
<dbReference type="HOGENOM" id="CLU_724240_0_0_1"/>
<protein>
    <recommendedName>
        <fullName evidence="7">Large ribosomal subunit protein mL37</fullName>
    </recommendedName>
    <alternativeName>
        <fullName evidence="8">39S ribosomal protein L37, mitochondrial</fullName>
    </alternativeName>
</protein>
<dbReference type="STRING" id="45351.A7S9U2"/>
<accession>A7S9U2</accession>
<evidence type="ECO:0000256" key="4">
    <source>
        <dbReference type="ARBA" id="ARBA00023128"/>
    </source>
</evidence>
<reference evidence="9 10" key="1">
    <citation type="journal article" date="2007" name="Science">
        <title>Sea anemone genome reveals ancestral eumetazoan gene repertoire and genomic organization.</title>
        <authorList>
            <person name="Putnam N.H."/>
            <person name="Srivastava M."/>
            <person name="Hellsten U."/>
            <person name="Dirks B."/>
            <person name="Chapman J."/>
            <person name="Salamov A."/>
            <person name="Terry A."/>
            <person name="Shapiro H."/>
            <person name="Lindquist E."/>
            <person name="Kapitonov V.V."/>
            <person name="Jurka J."/>
            <person name="Genikhovich G."/>
            <person name="Grigoriev I.V."/>
            <person name="Lucas S.M."/>
            <person name="Steele R.E."/>
            <person name="Finnerty J.R."/>
            <person name="Technau U."/>
            <person name="Martindale M.Q."/>
            <person name="Rokhsar D.S."/>
        </authorList>
    </citation>
    <scope>NUCLEOTIDE SEQUENCE [LARGE SCALE GENOMIC DNA]</scope>
    <source>
        <strain evidence="10">CH2 X CH6</strain>
    </source>
</reference>
<evidence type="ECO:0000256" key="1">
    <source>
        <dbReference type="ARBA" id="ARBA00004173"/>
    </source>
</evidence>
<evidence type="ECO:0000256" key="7">
    <source>
        <dbReference type="ARBA" id="ARBA00039442"/>
    </source>
</evidence>
<dbReference type="InterPro" id="IPR010793">
    <property type="entry name" value="Ribosomal_mL37/mL65"/>
</dbReference>
<dbReference type="EMBL" id="DS469605">
    <property type="protein sequence ID" value="EDO39571.1"/>
    <property type="molecule type" value="Genomic_DNA"/>
</dbReference>
<evidence type="ECO:0000256" key="6">
    <source>
        <dbReference type="ARBA" id="ARBA00037985"/>
    </source>
</evidence>
<keyword evidence="3" id="KW-0689">Ribosomal protein</keyword>
<evidence type="ECO:0000313" key="9">
    <source>
        <dbReference type="EMBL" id="EDO39571.1"/>
    </source>
</evidence>
<dbReference type="GO" id="GO:0005739">
    <property type="term" value="C:mitochondrion"/>
    <property type="evidence" value="ECO:0000318"/>
    <property type="project" value="GO_Central"/>
</dbReference>
<keyword evidence="2" id="KW-0809">Transit peptide</keyword>
<evidence type="ECO:0000256" key="8">
    <source>
        <dbReference type="ARBA" id="ARBA00041617"/>
    </source>
</evidence>